<dbReference type="PANTHER" id="PTHR48081:SF8">
    <property type="entry name" value="ALPHA_BETA HYDROLASE FOLD-3 DOMAIN-CONTAINING PROTEIN-RELATED"/>
    <property type="match status" value="1"/>
</dbReference>
<feature type="active site" evidence="3">
    <location>
        <position position="235"/>
    </location>
</feature>
<dbReference type="Proteomes" id="UP000184188">
    <property type="component" value="Unassembled WGS sequence"/>
</dbReference>
<evidence type="ECO:0000313" key="6">
    <source>
        <dbReference type="EMBL" id="OJJ43923.1"/>
    </source>
</evidence>
<dbReference type="RefSeq" id="XP_022578433.1">
    <property type="nucleotide sequence ID" value="XM_022723766.1"/>
</dbReference>
<evidence type="ECO:0000256" key="2">
    <source>
        <dbReference type="ARBA" id="ARBA00022801"/>
    </source>
</evidence>
<dbReference type="InterPro" id="IPR013094">
    <property type="entry name" value="AB_hydrolase_3"/>
</dbReference>
<protein>
    <recommendedName>
        <fullName evidence="5">Alpha/beta hydrolase fold-3 domain-containing protein</fullName>
    </recommendedName>
</protein>
<feature type="transmembrane region" description="Helical" evidence="4">
    <location>
        <begin position="21"/>
        <end position="44"/>
    </location>
</feature>
<gene>
    <name evidence="6" type="ORF">ASPZODRAFT_135324</name>
</gene>
<dbReference type="AlphaFoldDB" id="A0A1L9S9T2"/>
<dbReference type="GeneID" id="34610231"/>
<keyword evidence="4" id="KW-0472">Membrane</keyword>
<organism evidence="6 7">
    <name type="scientific">Penicilliopsis zonata CBS 506.65</name>
    <dbReference type="NCBI Taxonomy" id="1073090"/>
    <lineage>
        <taxon>Eukaryota</taxon>
        <taxon>Fungi</taxon>
        <taxon>Dikarya</taxon>
        <taxon>Ascomycota</taxon>
        <taxon>Pezizomycotina</taxon>
        <taxon>Eurotiomycetes</taxon>
        <taxon>Eurotiomycetidae</taxon>
        <taxon>Eurotiales</taxon>
        <taxon>Aspergillaceae</taxon>
        <taxon>Penicilliopsis</taxon>
    </lineage>
</organism>
<evidence type="ECO:0000259" key="5">
    <source>
        <dbReference type="Pfam" id="PF07859"/>
    </source>
</evidence>
<dbReference type="STRING" id="1073090.A0A1L9S9T2"/>
<proteinExistence type="inferred from homology"/>
<comment type="similarity">
    <text evidence="1">Belongs to the 'GDXG' lipolytic enzyme family.</text>
</comment>
<keyword evidence="4" id="KW-1133">Transmembrane helix</keyword>
<keyword evidence="2" id="KW-0378">Hydrolase</keyword>
<dbReference type="PROSITE" id="PS01174">
    <property type="entry name" value="LIPASE_GDXG_SER"/>
    <property type="match status" value="1"/>
</dbReference>
<evidence type="ECO:0000256" key="1">
    <source>
        <dbReference type="ARBA" id="ARBA00010515"/>
    </source>
</evidence>
<name>A0A1L9S9T2_9EURO</name>
<dbReference type="VEuPathDB" id="FungiDB:ASPZODRAFT_135324"/>
<dbReference type="EMBL" id="KV878349">
    <property type="protein sequence ID" value="OJJ43923.1"/>
    <property type="molecule type" value="Genomic_DNA"/>
</dbReference>
<evidence type="ECO:0000313" key="7">
    <source>
        <dbReference type="Proteomes" id="UP000184188"/>
    </source>
</evidence>
<dbReference type="GO" id="GO:0016787">
    <property type="term" value="F:hydrolase activity"/>
    <property type="evidence" value="ECO:0007669"/>
    <property type="project" value="UniProtKB-KW"/>
</dbReference>
<evidence type="ECO:0000256" key="3">
    <source>
        <dbReference type="PROSITE-ProRule" id="PRU10038"/>
    </source>
</evidence>
<dbReference type="Pfam" id="PF07859">
    <property type="entry name" value="Abhydrolase_3"/>
    <property type="match status" value="1"/>
</dbReference>
<dbReference type="Gene3D" id="3.40.50.1820">
    <property type="entry name" value="alpha/beta hydrolase"/>
    <property type="match status" value="1"/>
</dbReference>
<dbReference type="InterPro" id="IPR050300">
    <property type="entry name" value="GDXG_lipolytic_enzyme"/>
</dbReference>
<feature type="domain" description="Alpha/beta hydrolase fold-3" evidence="5">
    <location>
        <begin position="153"/>
        <end position="389"/>
    </location>
</feature>
<evidence type="ECO:0000256" key="4">
    <source>
        <dbReference type="SAM" id="Phobius"/>
    </source>
</evidence>
<reference evidence="7" key="1">
    <citation type="journal article" date="2017" name="Genome Biol.">
        <title>Comparative genomics reveals high biological diversity and specific adaptations in the industrially and medically important fungal genus Aspergillus.</title>
        <authorList>
            <person name="de Vries R.P."/>
            <person name="Riley R."/>
            <person name="Wiebenga A."/>
            <person name="Aguilar-Osorio G."/>
            <person name="Amillis S."/>
            <person name="Uchima C.A."/>
            <person name="Anderluh G."/>
            <person name="Asadollahi M."/>
            <person name="Askin M."/>
            <person name="Barry K."/>
            <person name="Battaglia E."/>
            <person name="Bayram O."/>
            <person name="Benocci T."/>
            <person name="Braus-Stromeyer S.A."/>
            <person name="Caldana C."/>
            <person name="Canovas D."/>
            <person name="Cerqueira G.C."/>
            <person name="Chen F."/>
            <person name="Chen W."/>
            <person name="Choi C."/>
            <person name="Clum A."/>
            <person name="Dos Santos R.A."/>
            <person name="Damasio A.R."/>
            <person name="Diallinas G."/>
            <person name="Emri T."/>
            <person name="Fekete E."/>
            <person name="Flipphi M."/>
            <person name="Freyberg S."/>
            <person name="Gallo A."/>
            <person name="Gournas C."/>
            <person name="Habgood R."/>
            <person name="Hainaut M."/>
            <person name="Harispe M.L."/>
            <person name="Henrissat B."/>
            <person name="Hilden K.S."/>
            <person name="Hope R."/>
            <person name="Hossain A."/>
            <person name="Karabika E."/>
            <person name="Karaffa L."/>
            <person name="Karanyi Z."/>
            <person name="Krasevec N."/>
            <person name="Kuo A."/>
            <person name="Kusch H."/>
            <person name="LaButti K."/>
            <person name="Lagendijk E.L."/>
            <person name="Lapidus A."/>
            <person name="Levasseur A."/>
            <person name="Lindquist E."/>
            <person name="Lipzen A."/>
            <person name="Logrieco A.F."/>
            <person name="MacCabe A."/>
            <person name="Maekelae M.R."/>
            <person name="Malavazi I."/>
            <person name="Melin P."/>
            <person name="Meyer V."/>
            <person name="Mielnichuk N."/>
            <person name="Miskei M."/>
            <person name="Molnar A.P."/>
            <person name="Mule G."/>
            <person name="Ngan C.Y."/>
            <person name="Orejas M."/>
            <person name="Orosz E."/>
            <person name="Ouedraogo J.P."/>
            <person name="Overkamp K.M."/>
            <person name="Park H.-S."/>
            <person name="Perrone G."/>
            <person name="Piumi F."/>
            <person name="Punt P.J."/>
            <person name="Ram A.F."/>
            <person name="Ramon A."/>
            <person name="Rauscher S."/>
            <person name="Record E."/>
            <person name="Riano-Pachon D.M."/>
            <person name="Robert V."/>
            <person name="Roehrig J."/>
            <person name="Ruller R."/>
            <person name="Salamov A."/>
            <person name="Salih N.S."/>
            <person name="Samson R.A."/>
            <person name="Sandor E."/>
            <person name="Sanguinetti M."/>
            <person name="Schuetze T."/>
            <person name="Sepcic K."/>
            <person name="Shelest E."/>
            <person name="Sherlock G."/>
            <person name="Sophianopoulou V."/>
            <person name="Squina F.M."/>
            <person name="Sun H."/>
            <person name="Susca A."/>
            <person name="Todd R.B."/>
            <person name="Tsang A."/>
            <person name="Unkles S.E."/>
            <person name="van de Wiele N."/>
            <person name="van Rossen-Uffink D."/>
            <person name="Oliveira J.V."/>
            <person name="Vesth T.C."/>
            <person name="Visser J."/>
            <person name="Yu J.-H."/>
            <person name="Zhou M."/>
            <person name="Andersen M.R."/>
            <person name="Archer D.B."/>
            <person name="Baker S.E."/>
            <person name="Benoit I."/>
            <person name="Brakhage A.A."/>
            <person name="Braus G.H."/>
            <person name="Fischer R."/>
            <person name="Frisvad J.C."/>
            <person name="Goldman G.H."/>
            <person name="Houbraken J."/>
            <person name="Oakley B."/>
            <person name="Pocsi I."/>
            <person name="Scazzocchio C."/>
            <person name="Seiboth B."/>
            <person name="vanKuyk P.A."/>
            <person name="Wortman J."/>
            <person name="Dyer P.S."/>
            <person name="Grigoriev I.V."/>
        </authorList>
    </citation>
    <scope>NUCLEOTIDE SEQUENCE [LARGE SCALE GENOMIC DNA]</scope>
    <source>
        <strain evidence="7">CBS 506.65</strain>
    </source>
</reference>
<accession>A0A1L9S9T2</accession>
<dbReference type="InterPro" id="IPR033140">
    <property type="entry name" value="Lipase_GDXG_put_SER_AS"/>
</dbReference>
<dbReference type="InterPro" id="IPR029058">
    <property type="entry name" value="AB_hydrolase_fold"/>
</dbReference>
<dbReference type="PANTHER" id="PTHR48081">
    <property type="entry name" value="AB HYDROLASE SUPERFAMILY PROTEIN C4A8.06C"/>
    <property type="match status" value="1"/>
</dbReference>
<keyword evidence="4" id="KW-0812">Transmembrane</keyword>
<keyword evidence="7" id="KW-1185">Reference proteome</keyword>
<sequence length="415" mass="45394">MRTFAEADAPPCDWRTRQPGFILWALISLPRLLVASVFYSLIYLSASSRPRPSWTYRQALVTRVLRVAFGIMVELGFSQSISLEAGKLGDRFVLLDPAPPEAYLGPFAYKSEADDNHNKPVKPERIGATWYPAPLDKRTGEASRLDEDKSTVVLAFHSGSFLWGDGRPEESGAVATMLNESLGPNTHALWVQYRLAGGSQPTPYPAPMQDAITAYVYLVQEMGVHPSRIVLAGDSSGATIAMALVRYLAFLTEQRNHHGTDKPAAAYYELLSELPPPKACLLFSPSLEYTFEGDSHAWDAHRNADADYCSGRMAAWGTAAVAPPDLVSLDDPYLSPALYPFATPVAMFVQAGGAEVLCDSIKGFADAFRLVEGNRVEYLEVADCPHDVYLIGSIAGWKEEQKEIISAAATFVHSL</sequence>
<dbReference type="SUPFAM" id="SSF53474">
    <property type="entry name" value="alpha/beta-Hydrolases"/>
    <property type="match status" value="1"/>
</dbReference>
<dbReference type="OrthoDB" id="2152029at2759"/>